<evidence type="ECO:0008006" key="3">
    <source>
        <dbReference type="Google" id="ProtNLM"/>
    </source>
</evidence>
<comment type="caution">
    <text evidence="1">The sequence shown here is derived from an EMBL/GenBank/DDBJ whole genome shotgun (WGS) entry which is preliminary data.</text>
</comment>
<protein>
    <recommendedName>
        <fullName evidence="3">Haem-binding uptake Tiki superfamily ChaN domain-containing protein</fullName>
    </recommendedName>
</protein>
<evidence type="ECO:0000313" key="1">
    <source>
        <dbReference type="EMBL" id="OGZ66976.1"/>
    </source>
</evidence>
<gene>
    <name evidence="1" type="ORF">A3D34_00245</name>
</gene>
<proteinExistence type="predicted"/>
<dbReference type="EMBL" id="MHOQ01000016">
    <property type="protein sequence ID" value="OGZ66976.1"/>
    <property type="molecule type" value="Genomic_DNA"/>
</dbReference>
<dbReference type="Proteomes" id="UP000179183">
    <property type="component" value="Unassembled WGS sequence"/>
</dbReference>
<accession>A0A1G2HWQ6</accession>
<organism evidence="1 2">
    <name type="scientific">Candidatus Staskawiczbacteria bacterium RIFCSPHIGHO2_02_FULL_33_16</name>
    <dbReference type="NCBI Taxonomy" id="1802204"/>
    <lineage>
        <taxon>Bacteria</taxon>
        <taxon>Candidatus Staskawicziibacteriota</taxon>
    </lineage>
</organism>
<evidence type="ECO:0000313" key="2">
    <source>
        <dbReference type="Proteomes" id="UP000179183"/>
    </source>
</evidence>
<sequence>MVAEFKREDFVETEVQTHREFVTEEQLNQWNSEGYDIEMYGKDISLVIIGEGHNNDEEQKKQIELIRIVKPEYVLHEFLRGWIYNPETKKLEKQGGRIFNQDDNDPYNINIPLELLAIANEAGFKIIGCDLTGGEFAENQYTKLSSREKKFNIDDWEYKIAFIKRESWPLRDKQMIKTILEYRDKSSKPIVSIMGYHHGDNINNQKILQKRGFSYAYIDQKKDKEEK</sequence>
<reference evidence="1 2" key="1">
    <citation type="journal article" date="2016" name="Nat. Commun.">
        <title>Thousands of microbial genomes shed light on interconnected biogeochemical processes in an aquifer system.</title>
        <authorList>
            <person name="Anantharaman K."/>
            <person name="Brown C.T."/>
            <person name="Hug L.A."/>
            <person name="Sharon I."/>
            <person name="Castelle C.J."/>
            <person name="Probst A.J."/>
            <person name="Thomas B.C."/>
            <person name="Singh A."/>
            <person name="Wilkins M.J."/>
            <person name="Karaoz U."/>
            <person name="Brodie E.L."/>
            <person name="Williams K.H."/>
            <person name="Hubbard S.S."/>
            <person name="Banfield J.F."/>
        </authorList>
    </citation>
    <scope>NUCLEOTIDE SEQUENCE [LARGE SCALE GENOMIC DNA]</scope>
</reference>
<dbReference type="AlphaFoldDB" id="A0A1G2HWQ6"/>
<name>A0A1G2HWQ6_9BACT</name>